<gene>
    <name evidence="3" type="ORF">AVDCRST_MAG42-2072</name>
</gene>
<dbReference type="InterPro" id="IPR002762">
    <property type="entry name" value="CbiX-like"/>
</dbReference>
<dbReference type="EMBL" id="CADCTA010000076">
    <property type="protein sequence ID" value="CAA9247727.1"/>
    <property type="molecule type" value="Genomic_DNA"/>
</dbReference>
<dbReference type="PANTHER" id="PTHR33542">
    <property type="entry name" value="SIROHYDROCHLORIN FERROCHELATASE, CHLOROPLASTIC"/>
    <property type="match status" value="1"/>
</dbReference>
<accession>A0A6J4IDB7</accession>
<evidence type="ECO:0000256" key="2">
    <source>
        <dbReference type="ARBA" id="ARBA00023239"/>
    </source>
</evidence>
<proteinExistence type="predicted"/>
<reference evidence="3" key="1">
    <citation type="submission" date="2020-02" db="EMBL/GenBank/DDBJ databases">
        <authorList>
            <person name="Meier V. D."/>
        </authorList>
    </citation>
    <scope>NUCLEOTIDE SEQUENCE</scope>
    <source>
        <strain evidence="3">AVDCRST_MAG42</strain>
    </source>
</reference>
<protein>
    <recommendedName>
        <fullName evidence="4">Cobalamin biosynthesis protein CbiX</fullName>
    </recommendedName>
</protein>
<evidence type="ECO:0000256" key="1">
    <source>
        <dbReference type="ARBA" id="ARBA00022723"/>
    </source>
</evidence>
<dbReference type="GO" id="GO:0046872">
    <property type="term" value="F:metal ion binding"/>
    <property type="evidence" value="ECO:0007669"/>
    <property type="project" value="UniProtKB-KW"/>
</dbReference>
<sequence length="288" mass="31651">MASDFGSSGLLIVGHGSTVNPDSSAPSLSHAAEIRRRGIFGDVQCCFWKEEPSMRDALLMFQEGGIKEVYVVPNFISEGYFTQTVIPRELELSGRTTERIDGQVWNFCEPVGNHRSMTELLLERAREVAPGVPESEMSLLIVGHGTNLNDNSAIAAKREVEAIRQLGRYAAVLNTYMEEAPLISDWAKLTTTPHVVVVPFFIADGLHSYEDIPVLLGIEAAPSGSASERQRAGEVFRHNPHHLHGRSLYYASAIGTDARFADVIVEQVESFARDQHSISDNFARGLVA</sequence>
<evidence type="ECO:0008006" key="4">
    <source>
        <dbReference type="Google" id="ProtNLM"/>
    </source>
</evidence>
<dbReference type="InterPro" id="IPR050963">
    <property type="entry name" value="Sirohydro_Cobaltochel/CbiX"/>
</dbReference>
<dbReference type="Pfam" id="PF01903">
    <property type="entry name" value="CbiX"/>
    <property type="match status" value="2"/>
</dbReference>
<name>A0A6J4IDB7_9BACT</name>
<organism evidence="3">
    <name type="scientific">uncultured Chthoniobacterales bacterium</name>
    <dbReference type="NCBI Taxonomy" id="1836801"/>
    <lineage>
        <taxon>Bacteria</taxon>
        <taxon>Pseudomonadati</taxon>
        <taxon>Verrucomicrobiota</taxon>
        <taxon>Spartobacteria</taxon>
        <taxon>Chthoniobacterales</taxon>
        <taxon>environmental samples</taxon>
    </lineage>
</organism>
<dbReference type="PANTHER" id="PTHR33542:SF3">
    <property type="entry name" value="SIROHYDROCHLORIN FERROCHELATASE, CHLOROPLASTIC"/>
    <property type="match status" value="1"/>
</dbReference>
<dbReference type="SUPFAM" id="SSF53800">
    <property type="entry name" value="Chelatase"/>
    <property type="match status" value="1"/>
</dbReference>
<dbReference type="AlphaFoldDB" id="A0A6J4IDB7"/>
<dbReference type="Gene3D" id="3.40.50.1400">
    <property type="match status" value="2"/>
</dbReference>
<dbReference type="GO" id="GO:0016829">
    <property type="term" value="F:lyase activity"/>
    <property type="evidence" value="ECO:0007669"/>
    <property type="project" value="UniProtKB-KW"/>
</dbReference>
<keyword evidence="1" id="KW-0479">Metal-binding</keyword>
<dbReference type="CDD" id="cd03416">
    <property type="entry name" value="CbiX_SirB_N"/>
    <property type="match status" value="1"/>
</dbReference>
<evidence type="ECO:0000313" key="3">
    <source>
        <dbReference type="EMBL" id="CAA9247727.1"/>
    </source>
</evidence>
<keyword evidence="2" id="KW-0456">Lyase</keyword>